<name>A0A9D3UR16_9ROSI</name>
<dbReference type="Pfam" id="PF08704">
    <property type="entry name" value="GCD14"/>
    <property type="match status" value="1"/>
</dbReference>
<keyword evidence="4" id="KW-0808">Transferase</keyword>
<dbReference type="InterPro" id="IPR049470">
    <property type="entry name" value="TRM61_C"/>
</dbReference>
<keyword evidence="7" id="KW-0539">Nucleus</keyword>
<evidence type="ECO:0000256" key="4">
    <source>
        <dbReference type="ARBA" id="ARBA00022679"/>
    </source>
</evidence>
<dbReference type="Proteomes" id="UP000828251">
    <property type="component" value="Unassembled WGS sequence"/>
</dbReference>
<gene>
    <name evidence="10" type="ORF">J1N35_032924</name>
</gene>
<evidence type="ECO:0000313" key="10">
    <source>
        <dbReference type="EMBL" id="KAH1054859.1"/>
    </source>
</evidence>
<keyword evidence="11" id="KW-1185">Reference proteome</keyword>
<evidence type="ECO:0000256" key="3">
    <source>
        <dbReference type="ARBA" id="ARBA00022603"/>
    </source>
</evidence>
<keyword evidence="6" id="KW-0819">tRNA processing</keyword>
<accession>A0A9D3UR16</accession>
<dbReference type="OrthoDB" id="777328at2759"/>
<proteinExistence type="predicted"/>
<dbReference type="GO" id="GO:0031515">
    <property type="term" value="C:tRNA (m1A) methyltransferase complex"/>
    <property type="evidence" value="ECO:0007669"/>
    <property type="project" value="InterPro"/>
</dbReference>
<dbReference type="SUPFAM" id="SSF53335">
    <property type="entry name" value="S-adenosyl-L-methionine-dependent methyltransferases"/>
    <property type="match status" value="1"/>
</dbReference>
<evidence type="ECO:0000256" key="7">
    <source>
        <dbReference type="ARBA" id="ARBA00023242"/>
    </source>
</evidence>
<comment type="subcellular location">
    <subcellularLocation>
        <location evidence="1">Nucleus</location>
    </subcellularLocation>
</comment>
<dbReference type="InterPro" id="IPR029063">
    <property type="entry name" value="SAM-dependent_MTases_sf"/>
</dbReference>
<evidence type="ECO:0000256" key="2">
    <source>
        <dbReference type="ARBA" id="ARBA00012796"/>
    </source>
</evidence>
<dbReference type="PROSITE" id="PS51620">
    <property type="entry name" value="SAM_TRM61"/>
    <property type="match status" value="1"/>
</dbReference>
<reference evidence="10 11" key="1">
    <citation type="journal article" date="2021" name="Plant Biotechnol. J.">
        <title>Multi-omics assisted identification of the key and species-specific regulatory components of drought-tolerant mechanisms in Gossypium stocksii.</title>
        <authorList>
            <person name="Yu D."/>
            <person name="Ke L."/>
            <person name="Zhang D."/>
            <person name="Wu Y."/>
            <person name="Sun Y."/>
            <person name="Mei J."/>
            <person name="Sun J."/>
            <person name="Sun Y."/>
        </authorList>
    </citation>
    <scope>NUCLEOTIDE SEQUENCE [LARGE SCALE GENOMIC DNA]</scope>
    <source>
        <strain evidence="11">cv. E1</strain>
        <tissue evidence="10">Leaf</tissue>
    </source>
</reference>
<protein>
    <recommendedName>
        <fullName evidence="2">tRNA (adenine(58)-N(1))-methyltransferase</fullName>
        <ecNumber evidence="2">2.1.1.220</ecNumber>
    </recommendedName>
</protein>
<dbReference type="InterPro" id="IPR014816">
    <property type="entry name" value="tRNA_MeTrfase_Gcd14"/>
</dbReference>
<dbReference type="GO" id="GO:0160107">
    <property type="term" value="F:tRNA (adenine(58)-N1)-methyltransferase activity"/>
    <property type="evidence" value="ECO:0007669"/>
    <property type="project" value="UniProtKB-EC"/>
</dbReference>
<evidence type="ECO:0000313" key="11">
    <source>
        <dbReference type="Proteomes" id="UP000828251"/>
    </source>
</evidence>
<feature type="region of interest" description="Disordered" evidence="8">
    <location>
        <begin position="222"/>
        <end position="257"/>
    </location>
</feature>
<dbReference type="AlphaFoldDB" id="A0A9D3UR16"/>
<evidence type="ECO:0000256" key="8">
    <source>
        <dbReference type="SAM" id="MobiDB-lite"/>
    </source>
</evidence>
<feature type="domain" description="tRNA (adenine(58)-N(1))-methyltransferase catalytic subunit TRM61 C-terminal" evidence="9">
    <location>
        <begin position="54"/>
        <end position="154"/>
    </location>
</feature>
<keyword evidence="5" id="KW-0949">S-adenosyl-L-methionine</keyword>
<dbReference type="PANTHER" id="PTHR12133:SF2">
    <property type="entry name" value="TRNA (ADENINE(58)-N(1))-METHYLTRANSFERASE CATALYTIC SUBUNIT TRMT61A"/>
    <property type="match status" value="1"/>
</dbReference>
<comment type="caution">
    <text evidence="10">The sequence shown here is derived from an EMBL/GenBank/DDBJ whole genome shotgun (WGS) entry which is preliminary data.</text>
</comment>
<dbReference type="Gene3D" id="3.10.330.20">
    <property type="match status" value="1"/>
</dbReference>
<keyword evidence="3" id="KW-0489">Methyltransferase</keyword>
<evidence type="ECO:0000256" key="5">
    <source>
        <dbReference type="ARBA" id="ARBA00022691"/>
    </source>
</evidence>
<dbReference type="EMBL" id="JAIQCV010000010">
    <property type="protein sequence ID" value="KAH1054859.1"/>
    <property type="molecule type" value="Genomic_DNA"/>
</dbReference>
<dbReference type="Gene3D" id="3.40.50.150">
    <property type="entry name" value="Vaccinia Virus protein VP39"/>
    <property type="match status" value="1"/>
</dbReference>
<dbReference type="EC" id="2.1.1.220" evidence="2"/>
<dbReference type="GO" id="GO:0005634">
    <property type="term" value="C:nucleus"/>
    <property type="evidence" value="ECO:0007669"/>
    <property type="project" value="UniProtKB-SubCell"/>
</dbReference>
<sequence>MNNLDFNLSSPDISPAIKLHLSFHLRLLGFGSDRLPDWIGKPFGSTIFSNRGEFVYLLAPTLELWTLVLSHRTQILYIADISFVIMYLEVVPGCLVLESGTGSGSLTTLLQGLWLQRDVYTFDFHEQRAVSAREDFERTGISALVTVLAFRDIALQAPTHILIIPKSKDGLTGLSKLPRLCFMIGSMGSGNCASKCKDKSPKLIKNSDKVCTDKTNRVIIDPSATTRQGNKESSLGPITPDANRECDSDGSKTPPSAPCLNGVSDTCPGAPIKLTGRSRVTDLGFCRKLEF</sequence>
<organism evidence="10 11">
    <name type="scientific">Gossypium stocksii</name>
    <dbReference type="NCBI Taxonomy" id="47602"/>
    <lineage>
        <taxon>Eukaryota</taxon>
        <taxon>Viridiplantae</taxon>
        <taxon>Streptophyta</taxon>
        <taxon>Embryophyta</taxon>
        <taxon>Tracheophyta</taxon>
        <taxon>Spermatophyta</taxon>
        <taxon>Magnoliopsida</taxon>
        <taxon>eudicotyledons</taxon>
        <taxon>Gunneridae</taxon>
        <taxon>Pentapetalae</taxon>
        <taxon>rosids</taxon>
        <taxon>malvids</taxon>
        <taxon>Malvales</taxon>
        <taxon>Malvaceae</taxon>
        <taxon>Malvoideae</taxon>
        <taxon>Gossypium</taxon>
    </lineage>
</organism>
<evidence type="ECO:0000259" key="9">
    <source>
        <dbReference type="Pfam" id="PF08704"/>
    </source>
</evidence>
<dbReference type="GO" id="GO:0030488">
    <property type="term" value="P:tRNA methylation"/>
    <property type="evidence" value="ECO:0007669"/>
    <property type="project" value="InterPro"/>
</dbReference>
<evidence type="ECO:0000256" key="6">
    <source>
        <dbReference type="ARBA" id="ARBA00022694"/>
    </source>
</evidence>
<dbReference type="PANTHER" id="PTHR12133">
    <property type="entry name" value="TRNA (ADENINE(58)-N(1))-METHYLTRANSFERASE"/>
    <property type="match status" value="1"/>
</dbReference>
<feature type="compositionally biased region" description="Polar residues" evidence="8">
    <location>
        <begin position="223"/>
        <end position="233"/>
    </location>
</feature>
<evidence type="ECO:0000256" key="1">
    <source>
        <dbReference type="ARBA" id="ARBA00004123"/>
    </source>
</evidence>